<protein>
    <submittedName>
        <fullName evidence="4">DUF4129 domain-containing protein</fullName>
    </submittedName>
</protein>
<accession>A0A7H0IPR7</accession>
<evidence type="ECO:0000256" key="1">
    <source>
        <dbReference type="SAM" id="MobiDB-lite"/>
    </source>
</evidence>
<feature type="domain" description="Protein-glutamine gamma-glutamyltransferase-like C-terminal" evidence="3">
    <location>
        <begin position="235"/>
        <end position="303"/>
    </location>
</feature>
<evidence type="ECO:0000259" key="3">
    <source>
        <dbReference type="Pfam" id="PF13559"/>
    </source>
</evidence>
<evidence type="ECO:0000313" key="5">
    <source>
        <dbReference type="Proteomes" id="UP000516052"/>
    </source>
</evidence>
<keyword evidence="2" id="KW-1133">Transmembrane helix</keyword>
<sequence length="324" mass="33486">MAVGREGTEGGRRRTIGAVQAASAVFVVGGVALGALLLRPGTGLWSEGRGPLGGNPVVVIGLALLSLLGGLALREKYRGQIAAAGELTPVEQRMVDGVSRILPAATVAVPLLVLVLHRFSSGSDRKRGHAPLPLPSPRQDPVITPPPAQRAGDADHGMDLGLTRILLVLGIALLVVAVVIAGLRLWRHLTRPPEPETTATYATLDDGQERLAQAVDSGRRALLDGTDARAAVIACYAAMEQSLAGSGVTRRASDSPQDLLERAVADGLPTGEAAAALTALFREARYSTHPMDGGHRDRAASALAEIADGLRARTPGPEAVTGTS</sequence>
<dbReference type="Pfam" id="PF13559">
    <property type="entry name" value="DUF4129"/>
    <property type="match status" value="1"/>
</dbReference>
<reference evidence="4 5" key="1">
    <citation type="submission" date="2020-08" db="EMBL/GenBank/DDBJ databases">
        <title>A novel species.</title>
        <authorList>
            <person name="Gao J."/>
        </authorList>
    </citation>
    <scope>NUCLEOTIDE SEQUENCE [LARGE SCALE GENOMIC DNA]</scope>
    <source>
        <strain evidence="4 5">CRXT-G-22</strain>
    </source>
</reference>
<proteinExistence type="predicted"/>
<evidence type="ECO:0000256" key="2">
    <source>
        <dbReference type="SAM" id="Phobius"/>
    </source>
</evidence>
<dbReference type="InterPro" id="IPR025403">
    <property type="entry name" value="TgpA-like_C"/>
</dbReference>
<dbReference type="KEGG" id="sroi:IAG44_38605"/>
<gene>
    <name evidence="4" type="ORF">IAG44_38605</name>
</gene>
<organism evidence="4 5">
    <name type="scientific">Streptomyces roseirectus</name>
    <dbReference type="NCBI Taxonomy" id="2768066"/>
    <lineage>
        <taxon>Bacteria</taxon>
        <taxon>Bacillati</taxon>
        <taxon>Actinomycetota</taxon>
        <taxon>Actinomycetes</taxon>
        <taxon>Kitasatosporales</taxon>
        <taxon>Streptomycetaceae</taxon>
        <taxon>Streptomyces</taxon>
    </lineage>
</organism>
<feature type="transmembrane region" description="Helical" evidence="2">
    <location>
        <begin position="21"/>
        <end position="40"/>
    </location>
</feature>
<feature type="transmembrane region" description="Helical" evidence="2">
    <location>
        <begin position="165"/>
        <end position="186"/>
    </location>
</feature>
<feature type="transmembrane region" description="Helical" evidence="2">
    <location>
        <begin position="101"/>
        <end position="119"/>
    </location>
</feature>
<dbReference type="Proteomes" id="UP000516052">
    <property type="component" value="Chromosome"/>
</dbReference>
<dbReference type="AlphaFoldDB" id="A0A7H0IPR7"/>
<feature type="compositionally biased region" description="Pro residues" evidence="1">
    <location>
        <begin position="132"/>
        <end position="148"/>
    </location>
</feature>
<keyword evidence="2" id="KW-0812">Transmembrane</keyword>
<feature type="transmembrane region" description="Helical" evidence="2">
    <location>
        <begin position="52"/>
        <end position="73"/>
    </location>
</feature>
<name>A0A7H0IPR7_9ACTN</name>
<feature type="region of interest" description="Disordered" evidence="1">
    <location>
        <begin position="122"/>
        <end position="155"/>
    </location>
</feature>
<keyword evidence="2" id="KW-0472">Membrane</keyword>
<keyword evidence="5" id="KW-1185">Reference proteome</keyword>
<dbReference type="EMBL" id="CP060828">
    <property type="protein sequence ID" value="QNP74783.1"/>
    <property type="molecule type" value="Genomic_DNA"/>
</dbReference>
<evidence type="ECO:0000313" key="4">
    <source>
        <dbReference type="EMBL" id="QNP74783.1"/>
    </source>
</evidence>